<feature type="compositionally biased region" description="Polar residues" evidence="1">
    <location>
        <begin position="401"/>
        <end position="410"/>
    </location>
</feature>
<accession>A0AAV7MA30</accession>
<evidence type="ECO:0000313" key="2">
    <source>
        <dbReference type="EMBL" id="KAJ1099394.1"/>
    </source>
</evidence>
<dbReference type="AlphaFoldDB" id="A0AAV7MA30"/>
<feature type="region of interest" description="Disordered" evidence="1">
    <location>
        <begin position="853"/>
        <end position="878"/>
    </location>
</feature>
<comment type="caution">
    <text evidence="2">The sequence shown here is derived from an EMBL/GenBank/DDBJ whole genome shotgun (WGS) entry which is preliminary data.</text>
</comment>
<evidence type="ECO:0000256" key="1">
    <source>
        <dbReference type="SAM" id="MobiDB-lite"/>
    </source>
</evidence>
<protein>
    <submittedName>
        <fullName evidence="2">Uncharacterized protein</fullName>
    </submittedName>
</protein>
<dbReference type="Proteomes" id="UP001066276">
    <property type="component" value="Chromosome 10"/>
</dbReference>
<feature type="region of interest" description="Disordered" evidence="1">
    <location>
        <begin position="387"/>
        <end position="422"/>
    </location>
</feature>
<gene>
    <name evidence="2" type="ORF">NDU88_004495</name>
</gene>
<sequence length="878" mass="95584">MCQGRVRRRLHSPNHRQENELKRLSAALKHHSTRLSRESATRPPVGLPLVLGAERTITPNKEPQEAQSCKAKRSSTKVLKMLQEEGREYLFQEDVLEQAWVGLKRPKRASSEAVAVAVIACVSPTRKAKTFRQKSVTGRKITALPDSVVVVHDKKGGGLPGQSFVSRRGGTKFARHSSASIRQRVVARGIGVSRQSAVACDSHLGDGVLRAHEPGATLVFAARQKQALLHSDNNSERGEGVLEERQWGTAPKMAAPTAEHRDEIIVLFDCKEEEHTGKGCFISGIELVNVPVLRQDGGRMQLVPRLFSPILHKVQEWDVNNQTIYQTGQHIEVAEKGGVGMRGKLYGEADVSGKAGRAQVRLDFWQLGSSVQWPGCGGTYALGGHEEHTASAGSGRPAYNEGTSVGVSTPSRHRNEERARSRAARLTSGETILPVMQDVQHLVHDEPSTSWRAGGMDRSVVMEEELLDYDDGNASEVVDLVQHKRTEKRLVQNKSNKGRSLGVLQETATRAVRSDHHGGGSWIILSAGSLPQGEERREGMVLSGRVSQTGSVVLAAKALVKDMGVQAGIVDKDDSLNKDLTIEVSGMDMGSAMAYNAKEDEYLQELPEVPYEHQMEKRFEQQGYMNDLGDSRKDSSASMPLGQLAVVVKSFLGKVFTVDELTMSEELVRQVLSLLEEASRLDLLAPAAHPHVRPVRRAAAGVAAAVLACSPPRGYADTSGEQVMADTIQSSRGLQTAQDPRGEEKAEPRAAGWIYEGSEGSAGFHGCDVGGVQWDGRSGARAGISRHQQTTGMVARWESGFPAAPRRPSVATQHTQSETYTYLEEQPGPSGVAPQVFSGRTVLDFDRESLEEGEVQEVYGAQKREVNGGRGTRSKRRG</sequence>
<name>A0AAV7MA30_PLEWA</name>
<dbReference type="EMBL" id="JANPWB010000014">
    <property type="protein sequence ID" value="KAJ1099394.1"/>
    <property type="molecule type" value="Genomic_DNA"/>
</dbReference>
<evidence type="ECO:0000313" key="3">
    <source>
        <dbReference type="Proteomes" id="UP001066276"/>
    </source>
</evidence>
<keyword evidence="3" id="KW-1185">Reference proteome</keyword>
<proteinExistence type="predicted"/>
<reference evidence="2" key="1">
    <citation type="journal article" date="2022" name="bioRxiv">
        <title>Sequencing and chromosome-scale assembly of the giantPleurodeles waltlgenome.</title>
        <authorList>
            <person name="Brown T."/>
            <person name="Elewa A."/>
            <person name="Iarovenko S."/>
            <person name="Subramanian E."/>
            <person name="Araus A.J."/>
            <person name="Petzold A."/>
            <person name="Susuki M."/>
            <person name="Suzuki K.-i.T."/>
            <person name="Hayashi T."/>
            <person name="Toyoda A."/>
            <person name="Oliveira C."/>
            <person name="Osipova E."/>
            <person name="Leigh N.D."/>
            <person name="Simon A."/>
            <person name="Yun M.H."/>
        </authorList>
    </citation>
    <scope>NUCLEOTIDE SEQUENCE</scope>
    <source>
        <strain evidence="2">20211129_DDA</strain>
        <tissue evidence="2">Liver</tissue>
    </source>
</reference>
<organism evidence="2 3">
    <name type="scientific">Pleurodeles waltl</name>
    <name type="common">Iberian ribbed newt</name>
    <dbReference type="NCBI Taxonomy" id="8319"/>
    <lineage>
        <taxon>Eukaryota</taxon>
        <taxon>Metazoa</taxon>
        <taxon>Chordata</taxon>
        <taxon>Craniata</taxon>
        <taxon>Vertebrata</taxon>
        <taxon>Euteleostomi</taxon>
        <taxon>Amphibia</taxon>
        <taxon>Batrachia</taxon>
        <taxon>Caudata</taxon>
        <taxon>Salamandroidea</taxon>
        <taxon>Salamandridae</taxon>
        <taxon>Pleurodelinae</taxon>
        <taxon>Pleurodeles</taxon>
    </lineage>
</organism>